<keyword evidence="5" id="KW-0456">Lyase</keyword>
<evidence type="ECO:0000256" key="5">
    <source>
        <dbReference type="ARBA" id="ARBA00023239"/>
    </source>
</evidence>
<dbReference type="AlphaFoldDB" id="A0A5N7AVD8"/>
<dbReference type="Pfam" id="PF13816">
    <property type="entry name" value="Dehydratase_hem"/>
    <property type="match status" value="1"/>
</dbReference>
<dbReference type="GO" id="GO:0046872">
    <property type="term" value="F:metal ion binding"/>
    <property type="evidence" value="ECO:0007669"/>
    <property type="project" value="UniProtKB-KW"/>
</dbReference>
<organism evidence="6 7">
    <name type="scientific">Aspergillus bertholletiae</name>
    <dbReference type="NCBI Taxonomy" id="1226010"/>
    <lineage>
        <taxon>Eukaryota</taxon>
        <taxon>Fungi</taxon>
        <taxon>Dikarya</taxon>
        <taxon>Ascomycota</taxon>
        <taxon>Pezizomycotina</taxon>
        <taxon>Eurotiomycetes</taxon>
        <taxon>Eurotiomycetidae</taxon>
        <taxon>Eurotiales</taxon>
        <taxon>Aspergillaceae</taxon>
        <taxon>Aspergillus</taxon>
        <taxon>Aspergillus subgen. Circumdati</taxon>
    </lineage>
</organism>
<dbReference type="Proteomes" id="UP000326198">
    <property type="component" value="Unassembled WGS sequence"/>
</dbReference>
<dbReference type="GO" id="GO:0016829">
    <property type="term" value="F:lyase activity"/>
    <property type="evidence" value="ECO:0007669"/>
    <property type="project" value="UniProtKB-KW"/>
</dbReference>
<evidence type="ECO:0000313" key="6">
    <source>
        <dbReference type="EMBL" id="KAE8373693.1"/>
    </source>
</evidence>
<comment type="cofactor">
    <cofactor evidence="1">
        <name>heme b</name>
        <dbReference type="ChEBI" id="CHEBI:60344"/>
    </cofactor>
</comment>
<evidence type="ECO:0000256" key="4">
    <source>
        <dbReference type="ARBA" id="ARBA00023004"/>
    </source>
</evidence>
<protein>
    <submittedName>
        <fullName evidence="6">Hem-containing dehydratase protein</fullName>
    </submittedName>
</protein>
<evidence type="ECO:0000256" key="1">
    <source>
        <dbReference type="ARBA" id="ARBA00001970"/>
    </source>
</evidence>
<dbReference type="OrthoDB" id="3465714at2759"/>
<evidence type="ECO:0000256" key="3">
    <source>
        <dbReference type="ARBA" id="ARBA00022723"/>
    </source>
</evidence>
<name>A0A5N7AVD8_9EURO</name>
<keyword evidence="3" id="KW-0479">Metal-binding</keyword>
<gene>
    <name evidence="6" type="ORF">BDV26DRAFT_59771</name>
</gene>
<keyword evidence="2" id="KW-0349">Heme</keyword>
<sequence length="338" mass="38023">MYAINLPKTTPVIYGIFGIQHAKDSVSPLSTQLTTLLTPHLPPENITTLTQPGPGPQITTTIHLTYWPSKAHYEKWWHSAPVTTFWGSLPDDAGIYREIMTVSPDRTHHGTNKLGKTGMGCLGTYVPIPDKTGFWGCYYRRIPATAAATGPEGRCPSAVKGIPQRQREGAGDIRYGRVRMEGFPENLCFVVEGQDHSRLVAGERELWFEKFDALAERWMAELQSGGPEMGLLDMRMCYDSRSGKFRDGEPEALSYNRKVQMFYFLDMECMERMGRSSKDHIVLRREFLKSYGPDGEFAEAAGISLWVETSILRAGELECEYIGCWEGTGLMGYEFAYS</sequence>
<evidence type="ECO:0000256" key="2">
    <source>
        <dbReference type="ARBA" id="ARBA00022617"/>
    </source>
</evidence>
<evidence type="ECO:0000313" key="7">
    <source>
        <dbReference type="Proteomes" id="UP000326198"/>
    </source>
</evidence>
<proteinExistence type="predicted"/>
<accession>A0A5N7AVD8</accession>
<dbReference type="InterPro" id="IPR025702">
    <property type="entry name" value="OXD"/>
</dbReference>
<keyword evidence="4" id="KW-0408">Iron</keyword>
<dbReference type="EMBL" id="ML736306">
    <property type="protein sequence ID" value="KAE8373693.1"/>
    <property type="molecule type" value="Genomic_DNA"/>
</dbReference>
<keyword evidence="7" id="KW-1185">Reference proteome</keyword>
<reference evidence="6 7" key="1">
    <citation type="submission" date="2019-04" db="EMBL/GenBank/DDBJ databases">
        <title>Friends and foes A comparative genomics studyof 23 Aspergillus species from section Flavi.</title>
        <authorList>
            <consortium name="DOE Joint Genome Institute"/>
            <person name="Kjaerbolling I."/>
            <person name="Vesth T."/>
            <person name="Frisvad J.C."/>
            <person name="Nybo J.L."/>
            <person name="Theobald S."/>
            <person name="Kildgaard S."/>
            <person name="Isbrandt T."/>
            <person name="Kuo A."/>
            <person name="Sato A."/>
            <person name="Lyhne E.K."/>
            <person name="Kogle M.E."/>
            <person name="Wiebenga A."/>
            <person name="Kun R.S."/>
            <person name="Lubbers R.J."/>
            <person name="Makela M.R."/>
            <person name="Barry K."/>
            <person name="Chovatia M."/>
            <person name="Clum A."/>
            <person name="Daum C."/>
            <person name="Haridas S."/>
            <person name="He G."/>
            <person name="LaButti K."/>
            <person name="Lipzen A."/>
            <person name="Mondo S."/>
            <person name="Riley R."/>
            <person name="Salamov A."/>
            <person name="Simmons B.A."/>
            <person name="Magnuson J.K."/>
            <person name="Henrissat B."/>
            <person name="Mortensen U.H."/>
            <person name="Larsen T.O."/>
            <person name="Devries R.P."/>
            <person name="Grigoriev I.V."/>
            <person name="Machida M."/>
            <person name="Baker S.E."/>
            <person name="Andersen M.R."/>
        </authorList>
    </citation>
    <scope>NUCLEOTIDE SEQUENCE [LARGE SCALE GENOMIC DNA]</scope>
    <source>
        <strain evidence="6 7">IBT 29228</strain>
    </source>
</reference>